<dbReference type="HOGENOM" id="CLU_082760_5_0_6"/>
<dbReference type="Proteomes" id="UP000002168">
    <property type="component" value="Chromosome"/>
</dbReference>
<evidence type="ECO:0000259" key="1">
    <source>
        <dbReference type="Pfam" id="PF02627"/>
    </source>
</evidence>
<dbReference type="PANTHER" id="PTHR35446:SF3">
    <property type="entry name" value="CMD DOMAIN-CONTAINING PROTEIN"/>
    <property type="match status" value="1"/>
</dbReference>
<dbReference type="GO" id="GO:0051920">
    <property type="term" value="F:peroxiredoxin activity"/>
    <property type="evidence" value="ECO:0007669"/>
    <property type="project" value="InterPro"/>
</dbReference>
<dbReference type="InterPro" id="IPR004675">
    <property type="entry name" value="AhpD_core"/>
</dbReference>
<organism evidence="2 3">
    <name type="scientific">Shewanella woodyi (strain ATCC 51908 / MS32)</name>
    <dbReference type="NCBI Taxonomy" id="392500"/>
    <lineage>
        <taxon>Bacteria</taxon>
        <taxon>Pseudomonadati</taxon>
        <taxon>Pseudomonadota</taxon>
        <taxon>Gammaproteobacteria</taxon>
        <taxon>Alteromonadales</taxon>
        <taxon>Shewanellaceae</taxon>
        <taxon>Shewanella</taxon>
    </lineage>
</organism>
<dbReference type="AlphaFoldDB" id="B1KQ78"/>
<feature type="domain" description="Carboxymuconolactone decarboxylase-like" evidence="1">
    <location>
        <begin position="50"/>
        <end position="115"/>
    </location>
</feature>
<keyword evidence="3" id="KW-1185">Reference proteome</keyword>
<evidence type="ECO:0000313" key="2">
    <source>
        <dbReference type="EMBL" id="ACA84733.1"/>
    </source>
</evidence>
<reference evidence="2 3" key="1">
    <citation type="submission" date="2008-02" db="EMBL/GenBank/DDBJ databases">
        <title>Complete sequence of Shewanella woodyi ATCC 51908.</title>
        <authorList>
            <consortium name="US DOE Joint Genome Institute"/>
            <person name="Copeland A."/>
            <person name="Lucas S."/>
            <person name="Lapidus A."/>
            <person name="Glavina del Rio T."/>
            <person name="Dalin E."/>
            <person name="Tice H."/>
            <person name="Bruce D."/>
            <person name="Goodwin L."/>
            <person name="Pitluck S."/>
            <person name="Sims D."/>
            <person name="Brettin T."/>
            <person name="Detter J.C."/>
            <person name="Han C."/>
            <person name="Kuske C.R."/>
            <person name="Schmutz J."/>
            <person name="Larimer F."/>
            <person name="Land M."/>
            <person name="Hauser L."/>
            <person name="Kyrpides N."/>
            <person name="Lykidis A."/>
            <person name="Zhao J.-S."/>
            <person name="Richardson P."/>
        </authorList>
    </citation>
    <scope>NUCLEOTIDE SEQUENCE [LARGE SCALE GENOMIC DNA]</scope>
    <source>
        <strain evidence="3">ATCC 51908 / MS32</strain>
    </source>
</reference>
<dbReference type="PANTHER" id="PTHR35446">
    <property type="entry name" value="SI:CH211-175M2.5"/>
    <property type="match status" value="1"/>
</dbReference>
<dbReference type="Pfam" id="PF02627">
    <property type="entry name" value="CMD"/>
    <property type="match status" value="1"/>
</dbReference>
<dbReference type="eggNOG" id="COG2128">
    <property type="taxonomic scope" value="Bacteria"/>
</dbReference>
<dbReference type="Gene3D" id="1.20.1290.10">
    <property type="entry name" value="AhpD-like"/>
    <property type="match status" value="1"/>
</dbReference>
<gene>
    <name evidence="2" type="ordered locus">Swoo_0435</name>
</gene>
<dbReference type="RefSeq" id="WP_012323082.1">
    <property type="nucleotide sequence ID" value="NC_010506.1"/>
</dbReference>
<sequence length="178" mass="18922">MANLHPVEIASASDAQQLLFKKVEGAFGAVPNMFRTIGHSSAALESMWTSFGALGKGSISPALGEQIAVLVADINRCEYCLSAHTVLGKNAGVTKEEMELAQRGVSNDLKVQAALDFAKKLVTQHGQVSRDDIGLVKGAGFSDAELTEILAHVALNIFTNYTNVAFDVEVDFPKVSLS</sequence>
<dbReference type="STRING" id="392500.Swoo_0435"/>
<accession>B1KQ78</accession>
<keyword evidence="2" id="KW-0575">Peroxidase</keyword>
<evidence type="ECO:0000313" key="3">
    <source>
        <dbReference type="Proteomes" id="UP000002168"/>
    </source>
</evidence>
<dbReference type="SUPFAM" id="SSF69118">
    <property type="entry name" value="AhpD-like"/>
    <property type="match status" value="1"/>
</dbReference>
<dbReference type="NCBIfam" id="TIGR00778">
    <property type="entry name" value="ahpD_dom"/>
    <property type="match status" value="1"/>
</dbReference>
<keyword evidence="2" id="KW-0560">Oxidoreductase</keyword>
<dbReference type="InterPro" id="IPR003779">
    <property type="entry name" value="CMD-like"/>
</dbReference>
<proteinExistence type="predicted"/>
<dbReference type="InterPro" id="IPR029032">
    <property type="entry name" value="AhpD-like"/>
</dbReference>
<dbReference type="EMBL" id="CP000961">
    <property type="protein sequence ID" value="ACA84733.1"/>
    <property type="molecule type" value="Genomic_DNA"/>
</dbReference>
<name>B1KQ78_SHEWM</name>
<protein>
    <submittedName>
        <fullName evidence="2">Alkylhydroperoxidase like protein, AhpD family</fullName>
    </submittedName>
</protein>
<dbReference type="KEGG" id="swd:Swoo_0435"/>